<accession>A0A396HGP7</accession>
<dbReference type="Proteomes" id="UP000265566">
    <property type="component" value="Chromosome 6"/>
</dbReference>
<organism evidence="1 2">
    <name type="scientific">Medicago truncatula</name>
    <name type="common">Barrel medic</name>
    <name type="synonym">Medicago tribuloides</name>
    <dbReference type="NCBI Taxonomy" id="3880"/>
    <lineage>
        <taxon>Eukaryota</taxon>
        <taxon>Viridiplantae</taxon>
        <taxon>Streptophyta</taxon>
        <taxon>Embryophyta</taxon>
        <taxon>Tracheophyta</taxon>
        <taxon>Spermatophyta</taxon>
        <taxon>Magnoliopsida</taxon>
        <taxon>eudicotyledons</taxon>
        <taxon>Gunneridae</taxon>
        <taxon>Pentapetalae</taxon>
        <taxon>rosids</taxon>
        <taxon>fabids</taxon>
        <taxon>Fabales</taxon>
        <taxon>Fabaceae</taxon>
        <taxon>Papilionoideae</taxon>
        <taxon>50 kb inversion clade</taxon>
        <taxon>NPAAA clade</taxon>
        <taxon>Hologalegina</taxon>
        <taxon>IRL clade</taxon>
        <taxon>Trifolieae</taxon>
        <taxon>Medicago</taxon>
    </lineage>
</organism>
<dbReference type="Gramene" id="rna37200">
    <property type="protein sequence ID" value="RHN52512.1"/>
    <property type="gene ID" value="gene37200"/>
</dbReference>
<evidence type="ECO:0000313" key="2">
    <source>
        <dbReference type="Proteomes" id="UP000265566"/>
    </source>
</evidence>
<sequence length="78" mass="9129">MPQYSLYISRGFSLPRCPSFFSWSQDLIHHRPGRCNVLSQYKNHLSAYVISFIQWPISSNLSLAMCVQYLVVSIHFNF</sequence>
<comment type="caution">
    <text evidence="1">The sequence shown here is derived from an EMBL/GenBank/DDBJ whole genome shotgun (WGS) entry which is preliminary data.</text>
</comment>
<dbReference type="AlphaFoldDB" id="A0A396HGP7"/>
<name>A0A396HGP7_MEDTR</name>
<gene>
    <name evidence="1" type="ORF">MtrunA17_Chr6g0481361</name>
</gene>
<protein>
    <submittedName>
        <fullName evidence="1">Uncharacterized protein</fullName>
    </submittedName>
</protein>
<reference evidence="2" key="1">
    <citation type="journal article" date="2018" name="Nat. Plants">
        <title>Whole-genome landscape of Medicago truncatula symbiotic genes.</title>
        <authorList>
            <person name="Pecrix Y."/>
            <person name="Staton S.E."/>
            <person name="Sallet E."/>
            <person name="Lelandais-Briere C."/>
            <person name="Moreau S."/>
            <person name="Carrere S."/>
            <person name="Blein T."/>
            <person name="Jardinaud M.F."/>
            <person name="Latrasse D."/>
            <person name="Zouine M."/>
            <person name="Zahm M."/>
            <person name="Kreplak J."/>
            <person name="Mayjonade B."/>
            <person name="Satge C."/>
            <person name="Perez M."/>
            <person name="Cauet S."/>
            <person name="Marande W."/>
            <person name="Chantry-Darmon C."/>
            <person name="Lopez-Roques C."/>
            <person name="Bouchez O."/>
            <person name="Berard A."/>
            <person name="Debelle F."/>
            <person name="Munos S."/>
            <person name="Bendahmane A."/>
            <person name="Berges H."/>
            <person name="Niebel A."/>
            <person name="Buitink J."/>
            <person name="Frugier F."/>
            <person name="Benhamed M."/>
            <person name="Crespi M."/>
            <person name="Gouzy J."/>
            <person name="Gamas P."/>
        </authorList>
    </citation>
    <scope>NUCLEOTIDE SEQUENCE [LARGE SCALE GENOMIC DNA]</scope>
    <source>
        <strain evidence="2">cv. Jemalong A17</strain>
    </source>
</reference>
<proteinExistence type="predicted"/>
<dbReference type="EMBL" id="PSQE01000006">
    <property type="protein sequence ID" value="RHN52512.1"/>
    <property type="molecule type" value="Genomic_DNA"/>
</dbReference>
<evidence type="ECO:0000313" key="1">
    <source>
        <dbReference type="EMBL" id="RHN52512.1"/>
    </source>
</evidence>